<evidence type="ECO:0000256" key="1">
    <source>
        <dbReference type="ARBA" id="ARBA00009437"/>
    </source>
</evidence>
<organism evidence="6 7">
    <name type="scientific">Cribrihabitans marinus</name>
    <dbReference type="NCBI Taxonomy" id="1227549"/>
    <lineage>
        <taxon>Bacteria</taxon>
        <taxon>Pseudomonadati</taxon>
        <taxon>Pseudomonadota</taxon>
        <taxon>Alphaproteobacteria</taxon>
        <taxon>Rhodobacterales</taxon>
        <taxon>Paracoccaceae</taxon>
        <taxon>Cribrihabitans</taxon>
    </lineage>
</organism>
<dbReference type="InterPro" id="IPR005119">
    <property type="entry name" value="LysR_subst-bd"/>
</dbReference>
<dbReference type="Proteomes" id="UP000199379">
    <property type="component" value="Unassembled WGS sequence"/>
</dbReference>
<dbReference type="GO" id="GO:0006351">
    <property type="term" value="P:DNA-templated transcription"/>
    <property type="evidence" value="ECO:0007669"/>
    <property type="project" value="TreeGrafter"/>
</dbReference>
<dbReference type="SUPFAM" id="SSF46785">
    <property type="entry name" value="Winged helix' DNA-binding domain"/>
    <property type="match status" value="1"/>
</dbReference>
<dbReference type="RefSeq" id="WP_092363684.1">
    <property type="nucleotide sequence ID" value="NZ_BMGV01000003.1"/>
</dbReference>
<keyword evidence="7" id="KW-1185">Reference proteome</keyword>
<dbReference type="InterPro" id="IPR058163">
    <property type="entry name" value="LysR-type_TF_proteobact-type"/>
</dbReference>
<sequence>MHRLNWDDLQFVLAVVEAQSVAGAARRLGVNHATVLRRVAGFEEQIGTQLFDRGPQGYTVRPDRLRLIAAAQEVAQAVTSVEQLARGIDTPLSGTVRVTSTDTICQCLMPVILSDLRRRSPQLHLSMISTNLHLNLARLEAEITVRPATVLPEGLVGESPVAMRFGVYAAPGHADAGWLGMDGPMRRSRAWAWLERQIGPGGCAASADSFLVLRELAAVGAGKALLPCFVARGDPRLQRLPADLPDDLATPVWVACHEDLANVPRLNRLRRLLCDALAENAALLAAEDGA</sequence>
<dbReference type="InterPro" id="IPR036388">
    <property type="entry name" value="WH-like_DNA-bd_sf"/>
</dbReference>
<evidence type="ECO:0000313" key="7">
    <source>
        <dbReference type="Proteomes" id="UP000199379"/>
    </source>
</evidence>
<proteinExistence type="inferred from homology"/>
<dbReference type="InterPro" id="IPR000847">
    <property type="entry name" value="LysR_HTH_N"/>
</dbReference>
<keyword evidence="2" id="KW-0805">Transcription regulation</keyword>
<dbReference type="OrthoDB" id="7768317at2"/>
<dbReference type="PANTHER" id="PTHR30537:SF3">
    <property type="entry name" value="TRANSCRIPTIONAL REGULATORY PROTEIN"/>
    <property type="match status" value="1"/>
</dbReference>
<dbReference type="CDD" id="cd05466">
    <property type="entry name" value="PBP2_LTTR_substrate"/>
    <property type="match status" value="1"/>
</dbReference>
<dbReference type="GO" id="GO:0003700">
    <property type="term" value="F:DNA-binding transcription factor activity"/>
    <property type="evidence" value="ECO:0007669"/>
    <property type="project" value="InterPro"/>
</dbReference>
<dbReference type="InterPro" id="IPR036390">
    <property type="entry name" value="WH_DNA-bd_sf"/>
</dbReference>
<dbReference type="Pfam" id="PF00126">
    <property type="entry name" value="HTH_1"/>
    <property type="match status" value="1"/>
</dbReference>
<evidence type="ECO:0000259" key="5">
    <source>
        <dbReference type="PROSITE" id="PS50931"/>
    </source>
</evidence>
<protein>
    <submittedName>
        <fullName evidence="6">DNA-binding transcriptional regulator, LysR family</fullName>
    </submittedName>
</protein>
<dbReference type="EMBL" id="FNYD01000003">
    <property type="protein sequence ID" value="SEJ06316.1"/>
    <property type="molecule type" value="Genomic_DNA"/>
</dbReference>
<dbReference type="SUPFAM" id="SSF53850">
    <property type="entry name" value="Periplasmic binding protein-like II"/>
    <property type="match status" value="1"/>
</dbReference>
<evidence type="ECO:0000256" key="4">
    <source>
        <dbReference type="ARBA" id="ARBA00023163"/>
    </source>
</evidence>
<gene>
    <name evidence="6" type="ORF">SAMN05444007_103241</name>
</gene>
<dbReference type="STRING" id="1227549.SAMN05444007_103241"/>
<keyword evidence="3 6" id="KW-0238">DNA-binding</keyword>
<keyword evidence="4" id="KW-0804">Transcription</keyword>
<dbReference type="AlphaFoldDB" id="A0A1H6VRH7"/>
<reference evidence="6 7" key="1">
    <citation type="submission" date="2016-10" db="EMBL/GenBank/DDBJ databases">
        <authorList>
            <person name="de Groot N.N."/>
        </authorList>
    </citation>
    <scope>NUCLEOTIDE SEQUENCE [LARGE SCALE GENOMIC DNA]</scope>
    <source>
        <strain evidence="6 7">DSM 29340</strain>
    </source>
</reference>
<dbReference type="PANTHER" id="PTHR30537">
    <property type="entry name" value="HTH-TYPE TRANSCRIPTIONAL REGULATOR"/>
    <property type="match status" value="1"/>
</dbReference>
<comment type="similarity">
    <text evidence="1">Belongs to the LysR transcriptional regulatory family.</text>
</comment>
<feature type="domain" description="HTH lysR-type" evidence="5">
    <location>
        <begin position="4"/>
        <end position="63"/>
    </location>
</feature>
<accession>A0A1H6VRH7</accession>
<dbReference type="Gene3D" id="1.10.10.10">
    <property type="entry name" value="Winged helix-like DNA-binding domain superfamily/Winged helix DNA-binding domain"/>
    <property type="match status" value="1"/>
</dbReference>
<evidence type="ECO:0000313" key="6">
    <source>
        <dbReference type="EMBL" id="SEJ06316.1"/>
    </source>
</evidence>
<dbReference type="GO" id="GO:0043565">
    <property type="term" value="F:sequence-specific DNA binding"/>
    <property type="evidence" value="ECO:0007669"/>
    <property type="project" value="TreeGrafter"/>
</dbReference>
<dbReference type="Gene3D" id="3.40.190.290">
    <property type="match status" value="1"/>
</dbReference>
<name>A0A1H6VRH7_9RHOB</name>
<evidence type="ECO:0000256" key="3">
    <source>
        <dbReference type="ARBA" id="ARBA00023125"/>
    </source>
</evidence>
<dbReference type="PROSITE" id="PS50931">
    <property type="entry name" value="HTH_LYSR"/>
    <property type="match status" value="1"/>
</dbReference>
<evidence type="ECO:0000256" key="2">
    <source>
        <dbReference type="ARBA" id="ARBA00023015"/>
    </source>
</evidence>
<dbReference type="Pfam" id="PF03466">
    <property type="entry name" value="LysR_substrate"/>
    <property type="match status" value="1"/>
</dbReference>